<proteinExistence type="inferred from homology"/>
<gene>
    <name evidence="3" type="primary">tmcAL</name>
    <name evidence="4" type="ORF">JOC74_000390</name>
</gene>
<keyword evidence="5" id="KW-1185">Reference proteome</keyword>
<accession>A0ABS4CT15</accession>
<organism evidence="4 5">
    <name type="scientific">Bacillus capparidis</name>
    <dbReference type="NCBI Taxonomy" id="1840411"/>
    <lineage>
        <taxon>Bacteria</taxon>
        <taxon>Bacillati</taxon>
        <taxon>Bacillota</taxon>
        <taxon>Bacilli</taxon>
        <taxon>Bacillales</taxon>
        <taxon>Bacillaceae</taxon>
        <taxon>Bacillus</taxon>
    </lineage>
</organism>
<comment type="subcellular location">
    <subcellularLocation>
        <location evidence="3">Cytoplasm</location>
    </subcellularLocation>
</comment>
<dbReference type="PANTHER" id="PTHR37825:SF1">
    <property type="entry name" value="TRNA(MET) CYTIDINE ACETATE LIGASE"/>
    <property type="match status" value="1"/>
</dbReference>
<comment type="caution">
    <text evidence="4">The sequence shown here is derived from an EMBL/GenBank/DDBJ whole genome shotgun (WGS) entry which is preliminary data.</text>
</comment>
<feature type="binding site" evidence="3">
    <location>
        <begin position="7"/>
        <end position="20"/>
    </location>
    <ligand>
        <name>ATP</name>
        <dbReference type="ChEBI" id="CHEBI:30616"/>
    </ligand>
</feature>
<comment type="similarity">
    <text evidence="3">Belongs to the TmcAL family.</text>
</comment>
<dbReference type="EC" id="6.3.4.-" evidence="3"/>
<evidence type="ECO:0000256" key="2">
    <source>
        <dbReference type="ARBA" id="ARBA00022694"/>
    </source>
</evidence>
<protein>
    <recommendedName>
        <fullName evidence="3">tRNA(Met) cytidine acetate ligase</fullName>
        <ecNumber evidence="3">6.3.4.-</ecNumber>
    </recommendedName>
</protein>
<evidence type="ECO:0000256" key="1">
    <source>
        <dbReference type="ARBA" id="ARBA00022598"/>
    </source>
</evidence>
<keyword evidence="3" id="KW-0963">Cytoplasm</keyword>
<dbReference type="EMBL" id="JAFDST010000001">
    <property type="protein sequence ID" value="MBP1079902.1"/>
    <property type="molecule type" value="Genomic_DNA"/>
</dbReference>
<comment type="catalytic activity">
    <reaction evidence="3">
        <text>cytidine(34) in elongator tRNA(Met) + acetate + ATP = N(4)-acetylcytidine(34) in elongator tRNA(Met) + AMP + diphosphate</text>
        <dbReference type="Rhea" id="RHEA:58144"/>
        <dbReference type="Rhea" id="RHEA-COMP:10693"/>
        <dbReference type="Rhea" id="RHEA-COMP:10694"/>
        <dbReference type="ChEBI" id="CHEBI:30089"/>
        <dbReference type="ChEBI" id="CHEBI:30616"/>
        <dbReference type="ChEBI" id="CHEBI:33019"/>
        <dbReference type="ChEBI" id="CHEBI:74900"/>
        <dbReference type="ChEBI" id="CHEBI:82748"/>
        <dbReference type="ChEBI" id="CHEBI:456215"/>
    </reaction>
</comment>
<feature type="binding site" evidence="3">
    <location>
        <begin position="187"/>
        <end position="188"/>
    </location>
    <ligand>
        <name>ATP</name>
        <dbReference type="ChEBI" id="CHEBI:30616"/>
    </ligand>
</feature>
<evidence type="ECO:0000313" key="4">
    <source>
        <dbReference type="EMBL" id="MBP1079902.1"/>
    </source>
</evidence>
<name>A0ABS4CT15_9BACI</name>
<dbReference type="Gene3D" id="3.40.50.620">
    <property type="entry name" value="HUPs"/>
    <property type="match status" value="1"/>
</dbReference>
<sequence length="415" mass="46544">MKAAGLVVEYNPFHNGHAYHLKEAIAQTESEVAIATMSGSFLQRGEPAIVSKISRTRMALQNGVDIIVELPYVYAVQKAETFAEGAVSILSSLGCDSLFFGSESGNIRSFLEAASQYNTNRSHIDQLAQSFLKEGNSYPKAMSLALKGAFCSKQPLDLSKPNNILGFHYVKAIVDKKLGMKPATSKRISAEFHDPLLPSRNAGIASATSIRKELLGSLQTKSSEPYLPKASVSELGAYYHSYQIWHTLESYFPFLKYRLNSMTKQDLQKIYEVEEGLENRIFKAIKHAHSFQEYMETLKTKRYTWTRLQRMTVHILTNTTKKDVENALFESTVPCIRLLGFSLKGKEYLSAIKKDSKSTVVSKASSVSHPSLELDLKASRVYGAAINEPMQSRFSKEEFSDLPILYDEQNKTFLR</sequence>
<dbReference type="HAMAP" id="MF_01539">
    <property type="entry name" value="TmcAL"/>
    <property type="match status" value="1"/>
</dbReference>
<comment type="function">
    <text evidence="3">Catalyzes the formation of N(4)-acetylcytidine (ac(4)C) at the wobble position of elongator tRNA(Met), using acetate and ATP as substrates. First activates an acetate ion to form acetyladenylate (Ac-AMP) and then transfers the acetyl group to tRNA to form ac(4)C34.</text>
</comment>
<feature type="binding site" evidence="3">
    <location>
        <position position="101"/>
    </location>
    <ligand>
        <name>ATP</name>
        <dbReference type="ChEBI" id="CHEBI:30616"/>
    </ligand>
</feature>
<keyword evidence="3" id="KW-0547">Nucleotide-binding</keyword>
<keyword evidence="3" id="KW-0694">RNA-binding</keyword>
<keyword evidence="2 3" id="KW-0819">tRNA processing</keyword>
<keyword evidence="3" id="KW-0820">tRNA-binding</keyword>
<dbReference type="PANTHER" id="PTHR37825">
    <property type="entry name" value="TRNA(MET) CYTIDINE ACETATE LIGASE"/>
    <property type="match status" value="1"/>
</dbReference>
<evidence type="ECO:0000313" key="5">
    <source>
        <dbReference type="Proteomes" id="UP000674416"/>
    </source>
</evidence>
<feature type="binding site" evidence="3">
    <location>
        <position position="162"/>
    </location>
    <ligand>
        <name>ATP</name>
        <dbReference type="ChEBI" id="CHEBI:30616"/>
    </ligand>
</feature>
<evidence type="ECO:0000256" key="3">
    <source>
        <dbReference type="HAMAP-Rule" id="MF_01539"/>
    </source>
</evidence>
<keyword evidence="1 3" id="KW-0436">Ligase</keyword>
<dbReference type="SUPFAM" id="SSF52374">
    <property type="entry name" value="Nucleotidylyl transferase"/>
    <property type="match status" value="1"/>
</dbReference>
<dbReference type="InterPro" id="IPR014729">
    <property type="entry name" value="Rossmann-like_a/b/a_fold"/>
</dbReference>
<dbReference type="Pfam" id="PF05636">
    <property type="entry name" value="HIGH_NTase1"/>
    <property type="match status" value="1"/>
</dbReference>
<dbReference type="Proteomes" id="UP000674416">
    <property type="component" value="Unassembled WGS sequence"/>
</dbReference>
<keyword evidence="3" id="KW-0067">ATP-binding</keyword>
<reference evidence="4 5" key="1">
    <citation type="submission" date="2021-01" db="EMBL/GenBank/DDBJ databases">
        <title>Genomic Encyclopedia of Type Strains, Phase IV (KMG-IV): sequencing the most valuable type-strain genomes for metagenomic binning, comparative biology and taxonomic classification.</title>
        <authorList>
            <person name="Goeker M."/>
        </authorList>
    </citation>
    <scope>NUCLEOTIDE SEQUENCE [LARGE SCALE GENOMIC DNA]</scope>
    <source>
        <strain evidence="4 5">DSM 103394</strain>
    </source>
</reference>
<dbReference type="RefSeq" id="WP_211086028.1">
    <property type="nucleotide sequence ID" value="NZ_JAFDST010000001.1"/>
</dbReference>
<dbReference type="InterPro" id="IPR008513">
    <property type="entry name" value="tRNA(Met)_cyd_acetate_ligase"/>
</dbReference>
<dbReference type="NCBIfam" id="NF010191">
    <property type="entry name" value="PRK13670.1"/>
    <property type="match status" value="1"/>
</dbReference>